<gene>
    <name evidence="2" type="ORF">TBIB3V08_LOCUS11948</name>
</gene>
<dbReference type="EMBL" id="OD572223">
    <property type="protein sequence ID" value="CAD7449675.1"/>
    <property type="molecule type" value="Genomic_DNA"/>
</dbReference>
<dbReference type="AlphaFoldDB" id="A0A7R9I6T3"/>
<organism evidence="2">
    <name type="scientific">Timema bartmani</name>
    <dbReference type="NCBI Taxonomy" id="61472"/>
    <lineage>
        <taxon>Eukaryota</taxon>
        <taxon>Metazoa</taxon>
        <taxon>Ecdysozoa</taxon>
        <taxon>Arthropoda</taxon>
        <taxon>Hexapoda</taxon>
        <taxon>Insecta</taxon>
        <taxon>Pterygota</taxon>
        <taxon>Neoptera</taxon>
        <taxon>Polyneoptera</taxon>
        <taxon>Phasmatodea</taxon>
        <taxon>Timematodea</taxon>
        <taxon>Timematoidea</taxon>
        <taxon>Timematidae</taxon>
        <taxon>Timema</taxon>
    </lineage>
</organism>
<sequence length="129" mass="14420">MIAPSSKCDMCCLFPERVKDVLVVWGQVAVACVCVCVYARNMRKGETRPLVWLNCRVQKVAQSAGYVTPPDMTVVRRNEPAMNALKHQRVSALSVRSRRVPAGLHSYNNEEKGHYPDEGAVDVPKHVEL</sequence>
<evidence type="ECO:0000313" key="2">
    <source>
        <dbReference type="EMBL" id="CAD7449675.1"/>
    </source>
</evidence>
<proteinExistence type="predicted"/>
<keyword evidence="1" id="KW-0472">Membrane</keyword>
<reference evidence="2" key="1">
    <citation type="submission" date="2020-11" db="EMBL/GenBank/DDBJ databases">
        <authorList>
            <person name="Tran Van P."/>
        </authorList>
    </citation>
    <scope>NUCLEOTIDE SEQUENCE</scope>
</reference>
<protein>
    <submittedName>
        <fullName evidence="2">Uncharacterized protein</fullName>
    </submittedName>
</protein>
<accession>A0A7R9I6T3</accession>
<dbReference type="PROSITE" id="PS51257">
    <property type="entry name" value="PROKAR_LIPOPROTEIN"/>
    <property type="match status" value="1"/>
</dbReference>
<evidence type="ECO:0000256" key="1">
    <source>
        <dbReference type="SAM" id="Phobius"/>
    </source>
</evidence>
<keyword evidence="1" id="KW-1133">Transmembrane helix</keyword>
<keyword evidence="1" id="KW-0812">Transmembrane</keyword>
<feature type="transmembrane region" description="Helical" evidence="1">
    <location>
        <begin position="22"/>
        <end position="39"/>
    </location>
</feature>
<name>A0A7R9I6T3_9NEOP</name>